<evidence type="ECO:0000256" key="1">
    <source>
        <dbReference type="ARBA" id="ARBA00022603"/>
    </source>
</evidence>
<dbReference type="GO" id="GO:0008168">
    <property type="term" value="F:methyltransferase activity"/>
    <property type="evidence" value="ECO:0007669"/>
    <property type="project" value="UniProtKB-KW"/>
</dbReference>
<keyword evidence="2 4" id="KW-0808">Transferase</keyword>
<dbReference type="InterPro" id="IPR041698">
    <property type="entry name" value="Methyltransf_25"/>
</dbReference>
<name>A0A840L364_9BURK</name>
<keyword evidence="5" id="KW-1185">Reference proteome</keyword>
<dbReference type="Gene3D" id="3.40.50.150">
    <property type="entry name" value="Vaccinia Virus protein VP39"/>
    <property type="match status" value="1"/>
</dbReference>
<evidence type="ECO:0000313" key="4">
    <source>
        <dbReference type="EMBL" id="MBB4842670.1"/>
    </source>
</evidence>
<dbReference type="Pfam" id="PF13649">
    <property type="entry name" value="Methyltransf_25"/>
    <property type="match status" value="1"/>
</dbReference>
<feature type="domain" description="Methyltransferase" evidence="3">
    <location>
        <begin position="53"/>
        <end position="148"/>
    </location>
</feature>
<comment type="caution">
    <text evidence="4">The sequence shown here is derived from an EMBL/GenBank/DDBJ whole genome shotgun (WGS) entry which is preliminary data.</text>
</comment>
<evidence type="ECO:0000256" key="2">
    <source>
        <dbReference type="ARBA" id="ARBA00022679"/>
    </source>
</evidence>
<keyword evidence="1 4" id="KW-0489">Methyltransferase</keyword>
<dbReference type="Proteomes" id="UP000562027">
    <property type="component" value="Unassembled WGS sequence"/>
</dbReference>
<dbReference type="GO" id="GO:0032259">
    <property type="term" value="P:methylation"/>
    <property type="evidence" value="ECO:0007669"/>
    <property type="project" value="UniProtKB-KW"/>
</dbReference>
<reference evidence="4 5" key="1">
    <citation type="submission" date="2020-08" db="EMBL/GenBank/DDBJ databases">
        <title>Functional genomics of gut bacteria from endangered species of beetles.</title>
        <authorList>
            <person name="Carlos-Shanley C."/>
        </authorList>
    </citation>
    <scope>NUCLEOTIDE SEQUENCE [LARGE SCALE GENOMIC DNA]</scope>
    <source>
        <strain evidence="4 5">S00239</strain>
    </source>
</reference>
<dbReference type="RefSeq" id="WP_184297177.1">
    <property type="nucleotide sequence ID" value="NZ_JACHLP010000002.1"/>
</dbReference>
<dbReference type="SUPFAM" id="SSF53335">
    <property type="entry name" value="S-adenosyl-L-methionine-dependent methyltransferases"/>
    <property type="match status" value="1"/>
</dbReference>
<sequence>MNTESPFESPQTALWRGPAGQAWVAAQAVLDSMFQAFAERLVQAALAAAARRVLDIGCGTGSSTLALAQALGPQSQCLGVDVSDPMLALAQARQAELGLQAASFIRADAQRHRFEPDHFDLLTSRFGVMFFDDPVQAFQNLRKAAKAGTGRLHLQAWRSMAENPFMSTAERAAARLLPQLPARQPGAPGQFAFADGGWVRAMLAQAGWVEVQVKPLDVDCEFAERDLTLYLSRLGPLGLWLQQQPDTLQRETIIRHVRGAFQPFVHGDTVRFKAACWQISARAPTAQEQ</sequence>
<protein>
    <submittedName>
        <fullName evidence="4">SAM-dependent methyltransferase</fullName>
    </submittedName>
</protein>
<dbReference type="EMBL" id="JACHLP010000002">
    <property type="protein sequence ID" value="MBB4842670.1"/>
    <property type="molecule type" value="Genomic_DNA"/>
</dbReference>
<accession>A0A840L364</accession>
<gene>
    <name evidence="4" type="ORF">HNP55_001185</name>
</gene>
<organism evidence="4 5">
    <name type="scientific">Roseateles oligotrophus</name>
    <dbReference type="NCBI Taxonomy" id="1769250"/>
    <lineage>
        <taxon>Bacteria</taxon>
        <taxon>Pseudomonadati</taxon>
        <taxon>Pseudomonadota</taxon>
        <taxon>Betaproteobacteria</taxon>
        <taxon>Burkholderiales</taxon>
        <taxon>Sphaerotilaceae</taxon>
        <taxon>Roseateles</taxon>
    </lineage>
</organism>
<dbReference type="InterPro" id="IPR029063">
    <property type="entry name" value="SAM-dependent_MTases_sf"/>
</dbReference>
<evidence type="ECO:0000313" key="5">
    <source>
        <dbReference type="Proteomes" id="UP000562027"/>
    </source>
</evidence>
<evidence type="ECO:0000259" key="3">
    <source>
        <dbReference type="Pfam" id="PF13649"/>
    </source>
</evidence>
<dbReference type="AlphaFoldDB" id="A0A840L364"/>
<dbReference type="PANTHER" id="PTHR43861:SF1">
    <property type="entry name" value="TRANS-ACONITATE 2-METHYLTRANSFERASE"/>
    <property type="match status" value="1"/>
</dbReference>
<dbReference type="PANTHER" id="PTHR43861">
    <property type="entry name" value="TRANS-ACONITATE 2-METHYLTRANSFERASE-RELATED"/>
    <property type="match status" value="1"/>
</dbReference>
<proteinExistence type="predicted"/>
<dbReference type="CDD" id="cd02440">
    <property type="entry name" value="AdoMet_MTases"/>
    <property type="match status" value="1"/>
</dbReference>